<accession>A0ABV2AQU8</accession>
<comment type="caution">
    <text evidence="2">The sequence shown here is derived from an EMBL/GenBank/DDBJ whole genome shotgun (WGS) entry which is preliminary data.</text>
</comment>
<feature type="region of interest" description="Disordered" evidence="1">
    <location>
        <begin position="1"/>
        <end position="21"/>
    </location>
</feature>
<sequence>MTTSSGKGISHIFPFDFEGPTNPQKTYQGSLSHAEIAIKMGKATNGIKGPWRFTYLGLDFLTSNCIDYMHCVLLGVTKKLIALWLSKVLITIF</sequence>
<proteinExistence type="predicted"/>
<protein>
    <submittedName>
        <fullName evidence="2">Uncharacterized protein</fullName>
    </submittedName>
</protein>
<dbReference type="EMBL" id="JBDODL010002139">
    <property type="protein sequence ID" value="MES1922048.1"/>
    <property type="molecule type" value="Genomic_DNA"/>
</dbReference>
<reference evidence="2 3" key="1">
    <citation type="journal article" date="2024" name="BMC Biol.">
        <title>Comparative genomics of Ascetosporea gives new insight into the evolutionary basis for animal parasitism in Rhizaria.</title>
        <authorList>
            <person name="Hiltunen Thoren M."/>
            <person name="Onut-Brannstrom I."/>
            <person name="Alfjorden A."/>
            <person name="Peckova H."/>
            <person name="Swords F."/>
            <person name="Hooper C."/>
            <person name="Holzer A.S."/>
            <person name="Bass D."/>
            <person name="Burki F."/>
        </authorList>
    </citation>
    <scope>NUCLEOTIDE SEQUENCE [LARGE SCALE GENOMIC DNA]</scope>
    <source>
        <strain evidence="2">20-A016</strain>
    </source>
</reference>
<evidence type="ECO:0000313" key="3">
    <source>
        <dbReference type="Proteomes" id="UP001439008"/>
    </source>
</evidence>
<organism evidence="2 3">
    <name type="scientific">Bonamia ostreae</name>
    <dbReference type="NCBI Taxonomy" id="126728"/>
    <lineage>
        <taxon>Eukaryota</taxon>
        <taxon>Sar</taxon>
        <taxon>Rhizaria</taxon>
        <taxon>Endomyxa</taxon>
        <taxon>Ascetosporea</taxon>
        <taxon>Haplosporida</taxon>
        <taxon>Bonamia</taxon>
    </lineage>
</organism>
<name>A0ABV2AQU8_9EUKA</name>
<evidence type="ECO:0000313" key="2">
    <source>
        <dbReference type="EMBL" id="MES1922048.1"/>
    </source>
</evidence>
<evidence type="ECO:0000256" key="1">
    <source>
        <dbReference type="SAM" id="MobiDB-lite"/>
    </source>
</evidence>
<dbReference type="Proteomes" id="UP001439008">
    <property type="component" value="Unassembled WGS sequence"/>
</dbReference>
<gene>
    <name evidence="2" type="ORF">MHBO_003563</name>
</gene>
<keyword evidence="3" id="KW-1185">Reference proteome</keyword>